<protein>
    <submittedName>
        <fullName evidence="2">Protein TraX</fullName>
    </submittedName>
</protein>
<name>E0E3Y6_9FIRM</name>
<proteinExistence type="predicted"/>
<organism evidence="2 3">
    <name type="scientific">Peptostreptococcus stomatis DSM 17678</name>
    <dbReference type="NCBI Taxonomy" id="596315"/>
    <lineage>
        <taxon>Bacteria</taxon>
        <taxon>Bacillati</taxon>
        <taxon>Bacillota</taxon>
        <taxon>Clostridia</taxon>
        <taxon>Peptostreptococcales</taxon>
        <taxon>Peptostreptococcaceae</taxon>
        <taxon>Peptostreptococcus</taxon>
    </lineage>
</organism>
<dbReference type="AlphaFoldDB" id="E0E3Y6"/>
<dbReference type="Pfam" id="PF05857">
    <property type="entry name" value="TraX"/>
    <property type="match status" value="1"/>
</dbReference>
<dbReference type="InterPro" id="IPR008875">
    <property type="entry name" value="TraX"/>
</dbReference>
<dbReference type="eggNOG" id="ENOG502ZH02">
    <property type="taxonomic scope" value="Bacteria"/>
</dbReference>
<evidence type="ECO:0000313" key="2">
    <source>
        <dbReference type="EMBL" id="EFM64419.1"/>
    </source>
</evidence>
<feature type="transmembrane region" description="Helical" evidence="1">
    <location>
        <begin position="16"/>
        <end position="34"/>
    </location>
</feature>
<accession>E0E3Y6</accession>
<feature type="transmembrane region" description="Helical" evidence="1">
    <location>
        <begin position="229"/>
        <end position="248"/>
    </location>
</feature>
<comment type="caution">
    <text evidence="2">The sequence shown here is derived from an EMBL/GenBank/DDBJ whole genome shotgun (WGS) entry which is preliminary data.</text>
</comment>
<dbReference type="EMBL" id="ADGQ01000060">
    <property type="protein sequence ID" value="EFM64419.1"/>
    <property type="molecule type" value="Genomic_DNA"/>
</dbReference>
<feature type="transmembrane region" description="Helical" evidence="1">
    <location>
        <begin position="165"/>
        <end position="183"/>
    </location>
</feature>
<feature type="transmembrane region" description="Helical" evidence="1">
    <location>
        <begin position="195"/>
        <end position="217"/>
    </location>
</feature>
<keyword evidence="1" id="KW-1133">Transmembrane helix</keyword>
<keyword evidence="1" id="KW-0472">Membrane</keyword>
<dbReference type="GeneID" id="84800986"/>
<dbReference type="Proteomes" id="UP000003244">
    <property type="component" value="Unassembled WGS sequence"/>
</dbReference>
<feature type="transmembrane region" description="Helical" evidence="1">
    <location>
        <begin position="99"/>
        <end position="119"/>
    </location>
</feature>
<keyword evidence="1" id="KW-0812">Transmembrane</keyword>
<gene>
    <name evidence="2" type="primary">traX</name>
    <name evidence="2" type="ORF">HMPREF0634_0628</name>
</gene>
<dbReference type="RefSeq" id="WP_007790051.1">
    <property type="nucleotide sequence ID" value="NZ_ADGQ01000060.1"/>
</dbReference>
<evidence type="ECO:0000313" key="3">
    <source>
        <dbReference type="Proteomes" id="UP000003244"/>
    </source>
</evidence>
<keyword evidence="3" id="KW-1185">Reference proteome</keyword>
<sequence>MENNLTDKYKILNRDLIKYIAMFLMLLNHISIIFMEPGTFLSEFFLDLGYFTAITMCYFLVEGYRYTHSKKKYARRLFIFALISEIPFCLAFTEEGVLEFHGLNMIFTLLICFGILVVVERVGNKILRFVCILGLIIPSLISDWALLAPIFTLLFVWSYGSKVKTKYAFIISMILFGILEFLARVNMLPVKENLIFSLGSMLGIVLAGITIIYLYNGKRMDRGREFSKWFFYIFYPGHLLILGLIRLFI</sequence>
<feature type="transmembrane region" description="Helical" evidence="1">
    <location>
        <begin position="126"/>
        <end position="159"/>
    </location>
</feature>
<feature type="transmembrane region" description="Helical" evidence="1">
    <location>
        <begin position="73"/>
        <end position="93"/>
    </location>
</feature>
<dbReference type="OrthoDB" id="9781069at2"/>
<feature type="transmembrane region" description="Helical" evidence="1">
    <location>
        <begin position="40"/>
        <end position="61"/>
    </location>
</feature>
<reference evidence="2 3" key="1">
    <citation type="submission" date="2010-08" db="EMBL/GenBank/DDBJ databases">
        <authorList>
            <person name="Harkins D.M."/>
            <person name="Madupu R."/>
            <person name="Durkin A.S."/>
            <person name="Torralba M."/>
            <person name="Methe B."/>
            <person name="Sutton G.G."/>
            <person name="Nelson K.E."/>
        </authorList>
    </citation>
    <scope>NUCLEOTIDE SEQUENCE [LARGE SCALE GENOMIC DNA]</scope>
    <source>
        <strain evidence="2 3">DSM 17678</strain>
    </source>
</reference>
<evidence type="ECO:0000256" key="1">
    <source>
        <dbReference type="SAM" id="Phobius"/>
    </source>
</evidence>